<keyword evidence="8" id="KW-1185">Reference proteome</keyword>
<dbReference type="eggNOG" id="COG3307">
    <property type="taxonomic scope" value="Bacteria"/>
</dbReference>
<feature type="transmembrane region" description="Helical" evidence="5">
    <location>
        <begin position="32"/>
        <end position="48"/>
    </location>
</feature>
<dbReference type="EMBL" id="CP001339">
    <property type="protein sequence ID" value="ACL73180.1"/>
    <property type="molecule type" value="Genomic_DNA"/>
</dbReference>
<evidence type="ECO:0000256" key="1">
    <source>
        <dbReference type="ARBA" id="ARBA00004141"/>
    </source>
</evidence>
<feature type="transmembrane region" description="Helical" evidence="5">
    <location>
        <begin position="60"/>
        <end position="81"/>
    </location>
</feature>
<keyword evidence="3 5" id="KW-1133">Transmembrane helix</keyword>
<comment type="subcellular location">
    <subcellularLocation>
        <location evidence="1">Membrane</location>
        <topology evidence="1">Multi-pass membrane protein</topology>
    </subcellularLocation>
</comment>
<dbReference type="STRING" id="396588.Tgr7_2100"/>
<evidence type="ECO:0000313" key="8">
    <source>
        <dbReference type="Proteomes" id="UP000002383"/>
    </source>
</evidence>
<dbReference type="HOGENOM" id="CLU_1077431_0_0_6"/>
<evidence type="ECO:0000256" key="2">
    <source>
        <dbReference type="ARBA" id="ARBA00022692"/>
    </source>
</evidence>
<evidence type="ECO:0000313" key="7">
    <source>
        <dbReference type="EMBL" id="ACL73180.1"/>
    </source>
</evidence>
<dbReference type="Pfam" id="PF04932">
    <property type="entry name" value="Wzy_C"/>
    <property type="match status" value="1"/>
</dbReference>
<keyword evidence="4 5" id="KW-0472">Membrane</keyword>
<dbReference type="InterPro" id="IPR007016">
    <property type="entry name" value="O-antigen_ligase-rel_domated"/>
</dbReference>
<evidence type="ECO:0000259" key="6">
    <source>
        <dbReference type="Pfam" id="PF04932"/>
    </source>
</evidence>
<evidence type="ECO:0000256" key="5">
    <source>
        <dbReference type="SAM" id="Phobius"/>
    </source>
</evidence>
<feature type="transmembrane region" description="Helical" evidence="5">
    <location>
        <begin position="228"/>
        <end position="245"/>
    </location>
</feature>
<feature type="transmembrane region" description="Helical" evidence="5">
    <location>
        <begin position="173"/>
        <end position="193"/>
    </location>
</feature>
<keyword evidence="2 5" id="KW-0812">Transmembrane</keyword>
<organism evidence="7 8">
    <name type="scientific">Thioalkalivibrio sulfidiphilus (strain HL-EbGR7)</name>
    <dbReference type="NCBI Taxonomy" id="396588"/>
    <lineage>
        <taxon>Bacteria</taxon>
        <taxon>Pseudomonadati</taxon>
        <taxon>Pseudomonadota</taxon>
        <taxon>Gammaproteobacteria</taxon>
        <taxon>Chromatiales</taxon>
        <taxon>Ectothiorhodospiraceae</taxon>
        <taxon>Thioalkalivibrio</taxon>
    </lineage>
</organism>
<name>B8GTT6_THISH</name>
<gene>
    <name evidence="7" type="ordered locus">Tgr7_2100</name>
</gene>
<feature type="domain" description="O-antigen ligase-related" evidence="6">
    <location>
        <begin position="18"/>
        <end position="186"/>
    </location>
</feature>
<sequence length="258" mass="28841" precursor="true">MLSNFRSFGRLLPAGVLLLAAALNVYMDFRSLGGLAFLAACYLALQAFRSPQRALNRITIRQVVTLAALGLGASLILVQVYEYSVQKGWLGETALMRYDMQADGEFGLLLGGRSELMVSSRAVLESPWLGHGSWAKDCEYAALLLELKERAGYYPGTMNQECLIPSHSYLMGAWVEAGVMGLIFWLWVLSLPVRLLLYRHLVAQRMAPLVVFAALVLIWDVLFSPYAAWARFMVPFFVIVMMSYMPPRPERAGCCDVR</sequence>
<dbReference type="AlphaFoldDB" id="B8GTT6"/>
<feature type="transmembrane region" description="Helical" evidence="5">
    <location>
        <begin position="205"/>
        <end position="222"/>
    </location>
</feature>
<dbReference type="Proteomes" id="UP000002383">
    <property type="component" value="Chromosome"/>
</dbReference>
<evidence type="ECO:0000256" key="3">
    <source>
        <dbReference type="ARBA" id="ARBA00022989"/>
    </source>
</evidence>
<accession>B8GTT6</accession>
<reference evidence="7 8" key="1">
    <citation type="journal article" date="2011" name="Stand. Genomic Sci.">
        <title>Complete genome sequence of 'Thioalkalivibrio sulfidophilus' HL-EbGr7.</title>
        <authorList>
            <person name="Muyzer G."/>
            <person name="Sorokin D.Y."/>
            <person name="Mavromatis K."/>
            <person name="Lapidus A."/>
            <person name="Clum A."/>
            <person name="Ivanova N."/>
            <person name="Pati A."/>
            <person name="d'Haeseleer P."/>
            <person name="Woyke T."/>
            <person name="Kyrpides N.C."/>
        </authorList>
    </citation>
    <scope>NUCLEOTIDE SEQUENCE [LARGE SCALE GENOMIC DNA]</scope>
    <source>
        <strain evidence="7 8">HL-EbGR7</strain>
    </source>
</reference>
<protein>
    <recommendedName>
        <fullName evidence="6">O-antigen ligase-related domain-containing protein</fullName>
    </recommendedName>
</protein>
<dbReference type="KEGG" id="tgr:Tgr7_2100"/>
<evidence type="ECO:0000256" key="4">
    <source>
        <dbReference type="ARBA" id="ARBA00023136"/>
    </source>
</evidence>
<proteinExistence type="predicted"/>